<dbReference type="InterPro" id="IPR000330">
    <property type="entry name" value="SNF2_N"/>
</dbReference>
<feature type="compositionally biased region" description="Pro residues" evidence="13">
    <location>
        <begin position="2386"/>
        <end position="2399"/>
    </location>
</feature>
<feature type="compositionally biased region" description="Basic and acidic residues" evidence="13">
    <location>
        <begin position="2604"/>
        <end position="2615"/>
    </location>
</feature>
<dbReference type="InterPro" id="IPR049730">
    <property type="entry name" value="SNF2/RAD54-like_C"/>
</dbReference>
<dbReference type="PROSITE" id="PS01359">
    <property type="entry name" value="ZF_PHD_1"/>
    <property type="match status" value="1"/>
</dbReference>
<keyword evidence="8" id="KW-0862">Zinc</keyword>
<feature type="region of interest" description="Disordered" evidence="13">
    <location>
        <begin position="1738"/>
        <end position="1806"/>
    </location>
</feature>
<dbReference type="Gene3D" id="3.30.40.10">
    <property type="entry name" value="Zinc/RING finger domain, C3HC4 (zinc finger)"/>
    <property type="match status" value="1"/>
</dbReference>
<dbReference type="Gene3D" id="3.40.50.10810">
    <property type="entry name" value="Tandem AAA-ATPase domain"/>
    <property type="match status" value="1"/>
</dbReference>
<dbReference type="PROSITE" id="PS51192">
    <property type="entry name" value="HELICASE_ATP_BIND_1"/>
    <property type="match status" value="1"/>
</dbReference>
<dbReference type="PANTHER" id="PTHR45623">
    <property type="entry name" value="CHROMODOMAIN-HELICASE-DNA-BINDING PROTEIN 3-RELATED-RELATED"/>
    <property type="match status" value="1"/>
</dbReference>
<evidence type="ECO:0000256" key="4">
    <source>
        <dbReference type="ARBA" id="ARBA00022737"/>
    </source>
</evidence>
<proteinExistence type="inferred from homology"/>
<dbReference type="SMART" id="SM00490">
    <property type="entry name" value="HELICc"/>
    <property type="match status" value="1"/>
</dbReference>
<dbReference type="Gene3D" id="2.40.50.40">
    <property type="match status" value="2"/>
</dbReference>
<evidence type="ECO:0000259" key="16">
    <source>
        <dbReference type="PROSITE" id="PS50090"/>
    </source>
</evidence>
<gene>
    <name evidence="19" type="ORF">C5167_038336</name>
</gene>
<dbReference type="SMART" id="SM01147">
    <property type="entry name" value="DUF1087"/>
    <property type="match status" value="1"/>
</dbReference>
<accession>A0A4Y7ICL5</accession>
<dbReference type="CDD" id="cd11660">
    <property type="entry name" value="SANT_TRF"/>
    <property type="match status" value="1"/>
</dbReference>
<dbReference type="CDD" id="cd18660">
    <property type="entry name" value="CD1_tandem"/>
    <property type="match status" value="1"/>
</dbReference>
<keyword evidence="20" id="KW-1185">Reference proteome</keyword>
<evidence type="ECO:0000259" key="17">
    <source>
        <dbReference type="PROSITE" id="PS51192"/>
    </source>
</evidence>
<dbReference type="GO" id="GO:0005634">
    <property type="term" value="C:nucleus"/>
    <property type="evidence" value="ECO:0007669"/>
    <property type="project" value="UniProtKB-SubCell"/>
</dbReference>
<dbReference type="InterPro" id="IPR023780">
    <property type="entry name" value="Chromo_domain"/>
</dbReference>
<feature type="region of interest" description="Disordered" evidence="13">
    <location>
        <begin position="1687"/>
        <end position="1716"/>
    </location>
</feature>
<evidence type="ECO:0000256" key="6">
    <source>
        <dbReference type="ARBA" id="ARBA00022771"/>
    </source>
</evidence>
<keyword evidence="9" id="KW-0067">ATP-binding</keyword>
<feature type="compositionally biased region" description="Polar residues" evidence="13">
    <location>
        <begin position="475"/>
        <end position="487"/>
    </location>
</feature>
<dbReference type="InterPro" id="IPR019786">
    <property type="entry name" value="Zinc_finger_PHD-type_CS"/>
</dbReference>
<evidence type="ECO:0000256" key="10">
    <source>
        <dbReference type="ARBA" id="ARBA00023054"/>
    </source>
</evidence>
<dbReference type="InterPro" id="IPR000953">
    <property type="entry name" value="Chromo/chromo_shadow_dom"/>
</dbReference>
<feature type="region of interest" description="Disordered" evidence="13">
    <location>
        <begin position="1611"/>
        <end position="1644"/>
    </location>
</feature>
<feature type="compositionally biased region" description="Low complexity" evidence="13">
    <location>
        <begin position="2683"/>
        <end position="2698"/>
    </location>
</feature>
<feature type="domain" description="Chromo" evidence="14">
    <location>
        <begin position="869"/>
        <end position="924"/>
    </location>
</feature>
<dbReference type="FunFam" id="3.40.50.300:FF:000607">
    <property type="entry name" value="chromodomain-helicase-DNA-binding protein 1-like isoform X1"/>
    <property type="match status" value="1"/>
</dbReference>
<evidence type="ECO:0000259" key="18">
    <source>
        <dbReference type="PROSITE" id="PS51194"/>
    </source>
</evidence>
<keyword evidence="6 12" id="KW-0863">Zinc-finger</keyword>
<feature type="compositionally biased region" description="Low complexity" evidence="13">
    <location>
        <begin position="2729"/>
        <end position="2744"/>
    </location>
</feature>
<dbReference type="InterPro" id="IPR016197">
    <property type="entry name" value="Chromo-like_dom_sf"/>
</dbReference>
<protein>
    <recommendedName>
        <fullName evidence="21">Protein CHROMATIN REMODELING 4</fullName>
    </recommendedName>
</protein>
<feature type="region of interest" description="Disordered" evidence="13">
    <location>
        <begin position="1521"/>
        <end position="1548"/>
    </location>
</feature>
<feature type="domain" description="Myb-like" evidence="16">
    <location>
        <begin position="2077"/>
        <end position="2133"/>
    </location>
</feature>
<dbReference type="Pfam" id="PF00628">
    <property type="entry name" value="PHD"/>
    <property type="match status" value="1"/>
</dbReference>
<sequence>MRENGSMRNKGIDKGWVKKRKRRKIPCGPVLSATNGKESVSVVCSEINSRITLPADDKLTSDNISPLSLRKRKGDDGARSKRNSSSDLGHEAIIPTLRNFTQGVQHYKEHFTTSIPMMTKCSKASSKNPGSNKLRMRVYYREPEIDCLRNDYYYECVICDVGGNLLCCDSCPRTYHLECLNPPLKRAPPGKWQCPNCVDAHGSQKSMRCPESSRRVRRKLEISGFGVKSSESDKLGASKSFNPGKKSSSSKGKYDGLSESRSKSSHSSHEADAGDVEPCGNIDNEKKPNLSPKEASKKRESSSSTMKASSSERDFELQPIDESDEKKVPSHSEAPKDRLTSPLGGVSSKKSRKKKKKVKKLLDPNNKTPERKSDIPCSTGPSAEIVSSTMNGATQRVQSGKKKDKKVVEPNDGSSDRKSEIRCSTGSPPDMVISTLGGADTRTRLRKRKVEKVLELNDGPLEKKVDILHVTGSSQEMLNCTPGGTDSQKAKKRKRKVKAVWEPKDESSERKSQLPCSTGSPKDTPNSSVASATQKDMKKNQKVILVDNQKKSGAKKGNCVIKTSRDRGSKLISVSPETSKRSRKRSPVNNQISTVLSREECRTKSEDDQQNDANFPLEVSNSLHELPELGADADKTIMDEDIVPLESKQVHRILGCRVQSSKPSSASLIHGVSEIKSIGVASHLSSLSIAENHGNSPENKSIDVSATTVEASMNQSFGETVGEHDIRVDEIQTNKGSVANEHVDEGDDVMAKRNENDISVVEIHTQRVSLTSVCKEGDDVRGKSDENRISVDEISTLKRSLAKCTDEGDAVGSDFQVPACDVQDKYFAGDTDVGKCPENVKLDNSNEPCEEHRRDVVMEMTPNRSEQDKMKESVAEAACHTATSTVVYEFLVKWVGQSNIHNSWVSETQLKVVGKRKLENYKAKYGNTILNICQEEWSQPQRVLALRSSTDGVTEALVKWFGLSYDECTWERLDEPTIMKASHLVEDFQQFERQTLDKDSAKEHDGSVKGERQQSEIPTLLEQPKELKGGLLFGHQLEALNWLRRCWHKSKNVILADEMGLGKTVSACAFISSLNFEFHARLPCLVLVPLSTMPNWLSEFALWAPHLNVVEYHGSAKARSIIRQYEWHASDPDNSNRKTSSFKFNVLLTTYEMILADSSHLRGVPWEVLIVDEGHRLKNSGSKLFSSLNTFSFQHRVLLTGTPLQNNIGEMYNLLNFLQPSSFPSLSTFEEKFNDLTTAEKVEELKKLVAPHMLRRLKKDVMKNIPPKTERMVPVELSSIQAEYYRAMLTKNYQILRNIGKGVAQQSMLNIVMQLRKVCNHPYLIPGTEPDAGSVEFLQDMRIKASAKLTLLHSMLKILKREGHRVLIFSQMTKLLDILDDYLNVEFGPKTYERVDGSVSVADRQAAIARFNQDKSRFVFLLSTRSCGLGINLATADTVIIYDSDFNPHADIQAMNRAHRIGQSNRLLVYRLVVRASVEERILQVAKKKLMLDQLFVNKSGSQKEVEDIIRWGTEELFSDSSGGIEKDTTDNSSGRLEVTETEQKHRRRTGGLGDVYQDKCTDGSTKISWDEDAILKLLDRSNLQFGSSEGADGDIDNDLLGSVKAVEWNDEPTEEQGGIEPVPAIPGDVSEPSPEKKEDPMVGVTEENEWDRLLRLRWEKYQNDVEAALGRGKRLRKAVSYSETFAPHPTETFGENGNGVEEVEPEREYTPAGRALKTKYSKLRTRQKERVALSKVIKESCPTSEEQFGPLPPTSPSVETVEEEASAVDLEDNNSNQSQPVDTPNNKNMSVSKHSRTSKQGFRSRLSYSLDYPPVRPRAPLSHEYYLQSMNSMSYVPTDPNLLPVLGLCAPNASQLQSAQRNKNENCNLPRLNSGKIRAGTSLPDFPFHLNSGAEASSGRKTKGKEIAEETADVLPSCLKSSIPDGGFPFSSGPPAHTLGNVSNPLDSSATDFPSLQERMTLPNLGFEKREMPKFWDALKNAPKSYADLFPSLSLGPRQEDPIDLSTMPLLPNFRLGSQDGPNNNQPLREVPPPTLGLGQMRSTYPSLPENHKKVLDNIMMRTGSASGSGSSNSFKKKPKMNTWSEDELDSLWIGVRRYGRGNWDTMLRDPKLKFSKYRTVEDLFDRWEKEQLKIFDDGTFVNPKSVAGRSNKSANSFPGISDGMMTRALQGSRLVGLASDNCPPPRFRSHLTDMKLGLLPPADPNHHITNDLSNSLRRNCIGDFTSPASDRPGTSSNIHLEQQILLNSKGSSSLGSMGMNCLSNSDLRQNQEVSNKYAKLPNYMDRSLSSLRDFHNFVRNEESTRTELLNNPDRKMKFGPFDPSLIKDDLGGSSSTSTVSRLPHWLREVVSINPARPPQPDLPPTVSAIARSVRLLYGEENPSIPPFTVPGPPPCLPKDPRKHMKKKRLRKLKPKTHDKMDFPSLRLGDSSASCSSTRLAPPTVAAISSSGSPWIEPNHPSLNLNLMNSPSPSYLNHSTEPGVFPSSEVLQPVASSSSCVAPPRTAKEDFLLPSMAGSSGGFLESKLPSLNALETVGDEETPDLKSLEKAAARLSPLLGSGNYSLVQLPDEAKIDQNGSEDDSSKRQSDPSQNGRPEIVEVSSEKTKPEDHTQTGESEQQPEEPCGTFLSPAKYPQTGESEQQPEEPCGSLLSPANYPQTGESEQQPEEPCGTILSPAKYPQTGEGEQQPEEPCGTTVSAAEYPQTGESERQPEEPCGTILSPAKYPQTGEGEQQPEEPCGTILSAAEYPQTGESERQPEDPCGTILSPAEYPQTGKSEQQPEEPCGTILSPAEYPQTGESERQPEEPCGTILSPAEYPQTGEREQQPDEPSGTILSPAKYQQTGETEQQPEEPCGTILSPAKYPPTGESEHEPEEPCGTILSLVDSKDYSDNLITDL</sequence>
<organism evidence="19 20">
    <name type="scientific">Papaver somniferum</name>
    <name type="common">Opium poppy</name>
    <dbReference type="NCBI Taxonomy" id="3469"/>
    <lineage>
        <taxon>Eukaryota</taxon>
        <taxon>Viridiplantae</taxon>
        <taxon>Streptophyta</taxon>
        <taxon>Embryophyta</taxon>
        <taxon>Tracheophyta</taxon>
        <taxon>Spermatophyta</taxon>
        <taxon>Magnoliopsida</taxon>
        <taxon>Ranunculales</taxon>
        <taxon>Papaveraceae</taxon>
        <taxon>Papaveroideae</taxon>
        <taxon>Papaver</taxon>
    </lineage>
</organism>
<dbReference type="Pfam" id="PF00271">
    <property type="entry name" value="Helicase_C"/>
    <property type="match status" value="1"/>
</dbReference>
<dbReference type="Gramene" id="RZC45391">
    <property type="protein sequence ID" value="RZC45391"/>
    <property type="gene ID" value="C5167_038336"/>
</dbReference>
<evidence type="ECO:0000313" key="19">
    <source>
        <dbReference type="EMBL" id="RZC45391.1"/>
    </source>
</evidence>
<dbReference type="GO" id="GO:0003677">
    <property type="term" value="F:DNA binding"/>
    <property type="evidence" value="ECO:0007669"/>
    <property type="project" value="TreeGrafter"/>
</dbReference>
<dbReference type="InterPro" id="IPR009463">
    <property type="entry name" value="DUF1087"/>
</dbReference>
<dbReference type="EMBL" id="CM010715">
    <property type="protein sequence ID" value="RZC45391.1"/>
    <property type="molecule type" value="Genomic_DNA"/>
</dbReference>
<feature type="domain" description="Chromo" evidence="14">
    <location>
        <begin position="938"/>
        <end position="1000"/>
    </location>
</feature>
<feature type="compositionally biased region" description="Basic and acidic residues" evidence="13">
    <location>
        <begin position="406"/>
        <end position="421"/>
    </location>
</feature>
<dbReference type="Gene3D" id="1.10.10.60">
    <property type="entry name" value="Homeodomain-like"/>
    <property type="match status" value="1"/>
</dbReference>
<dbReference type="SUPFAM" id="SSF46689">
    <property type="entry name" value="Homeodomain-like"/>
    <property type="match status" value="1"/>
</dbReference>
<dbReference type="GO" id="GO:0000785">
    <property type="term" value="C:chromatin"/>
    <property type="evidence" value="ECO:0007669"/>
    <property type="project" value="TreeGrafter"/>
</dbReference>
<evidence type="ECO:0000256" key="11">
    <source>
        <dbReference type="ARBA" id="ARBA00023242"/>
    </source>
</evidence>
<keyword evidence="7" id="KW-0378">Hydrolase</keyword>
<keyword evidence="4" id="KW-0677">Repeat</keyword>
<feature type="compositionally biased region" description="Polar residues" evidence="13">
    <location>
        <begin position="514"/>
        <end position="534"/>
    </location>
</feature>
<dbReference type="InterPro" id="IPR038718">
    <property type="entry name" value="SNF2-like_sf"/>
</dbReference>
<dbReference type="GO" id="GO:0140658">
    <property type="term" value="F:ATP-dependent chromatin remodeler activity"/>
    <property type="evidence" value="ECO:0007669"/>
    <property type="project" value="TreeGrafter"/>
</dbReference>
<keyword evidence="11" id="KW-0539">Nucleus</keyword>
<feature type="region of interest" description="Disordered" evidence="13">
    <location>
        <begin position="2571"/>
        <end position="2900"/>
    </location>
</feature>
<feature type="compositionally biased region" description="Low complexity" evidence="13">
    <location>
        <begin position="1691"/>
        <end position="1701"/>
    </location>
</feature>
<name>A0A4Y7ICL5_PAPSO</name>
<dbReference type="SUPFAM" id="SSF54160">
    <property type="entry name" value="Chromo domain-like"/>
    <property type="match status" value="2"/>
</dbReference>
<dbReference type="GO" id="GO:0008270">
    <property type="term" value="F:zinc ion binding"/>
    <property type="evidence" value="ECO:0007669"/>
    <property type="project" value="UniProtKB-KW"/>
</dbReference>
<evidence type="ECO:0000256" key="1">
    <source>
        <dbReference type="ARBA" id="ARBA00004123"/>
    </source>
</evidence>
<dbReference type="InterPro" id="IPR027417">
    <property type="entry name" value="P-loop_NTPase"/>
</dbReference>
<dbReference type="STRING" id="3469.A0A4Y7ICL5"/>
<dbReference type="InterPro" id="IPR001650">
    <property type="entry name" value="Helicase_C-like"/>
</dbReference>
<dbReference type="Pfam" id="PF00385">
    <property type="entry name" value="Chromo"/>
    <property type="match status" value="1"/>
</dbReference>
<dbReference type="CDD" id="cd18793">
    <property type="entry name" value="SF2_C_SNF"/>
    <property type="match status" value="1"/>
</dbReference>
<dbReference type="GO" id="GO:0005524">
    <property type="term" value="F:ATP binding"/>
    <property type="evidence" value="ECO:0007669"/>
    <property type="project" value="UniProtKB-KW"/>
</dbReference>
<feature type="compositionally biased region" description="Polar residues" evidence="13">
    <location>
        <begin position="379"/>
        <end position="398"/>
    </location>
</feature>
<dbReference type="InterPro" id="IPR011011">
    <property type="entry name" value="Znf_FYVE_PHD"/>
</dbReference>
<feature type="compositionally biased region" description="Basic and acidic residues" evidence="13">
    <location>
        <begin position="283"/>
        <end position="301"/>
    </location>
</feature>
<dbReference type="SMART" id="SM00487">
    <property type="entry name" value="DEXDc"/>
    <property type="match status" value="1"/>
</dbReference>
<keyword evidence="10" id="KW-0175">Coiled coil</keyword>
<feature type="compositionally biased region" description="Basic and acidic residues" evidence="13">
    <location>
        <begin position="499"/>
        <end position="512"/>
    </location>
</feature>
<dbReference type="PROSITE" id="PS50090">
    <property type="entry name" value="MYB_LIKE"/>
    <property type="match status" value="1"/>
</dbReference>
<feature type="domain" description="Helicase ATP-binding" evidence="17">
    <location>
        <begin position="1044"/>
        <end position="1221"/>
    </location>
</feature>
<evidence type="ECO:0000256" key="13">
    <source>
        <dbReference type="SAM" id="MobiDB-lite"/>
    </source>
</evidence>
<feature type="compositionally biased region" description="Basic and acidic residues" evidence="13">
    <location>
        <begin position="1"/>
        <end position="16"/>
    </location>
</feature>
<feature type="compositionally biased region" description="Polar residues" evidence="13">
    <location>
        <begin position="1774"/>
        <end position="1793"/>
    </location>
</feature>
<evidence type="ECO:0000256" key="3">
    <source>
        <dbReference type="ARBA" id="ARBA00022723"/>
    </source>
</evidence>
<evidence type="ECO:0000256" key="2">
    <source>
        <dbReference type="ARBA" id="ARBA00009687"/>
    </source>
</evidence>
<dbReference type="CDD" id="cd18659">
    <property type="entry name" value="CD2_tandem"/>
    <property type="match status" value="1"/>
</dbReference>
<evidence type="ECO:0008006" key="21">
    <source>
        <dbReference type="Google" id="ProtNLM"/>
    </source>
</evidence>
<dbReference type="PROSITE" id="PS50013">
    <property type="entry name" value="CHROMO_2"/>
    <property type="match status" value="2"/>
</dbReference>
<reference evidence="19 20" key="1">
    <citation type="journal article" date="2018" name="Science">
        <title>The opium poppy genome and morphinan production.</title>
        <authorList>
            <person name="Guo L."/>
            <person name="Winzer T."/>
            <person name="Yang X."/>
            <person name="Li Y."/>
            <person name="Ning Z."/>
            <person name="He Z."/>
            <person name="Teodor R."/>
            <person name="Lu Y."/>
            <person name="Bowser T.A."/>
            <person name="Graham I.A."/>
            <person name="Ye K."/>
        </authorList>
    </citation>
    <scope>NUCLEOTIDE SEQUENCE [LARGE SCALE GENOMIC DNA]</scope>
    <source>
        <strain evidence="20">cv. HN1</strain>
        <tissue evidence="19">Leaves</tissue>
    </source>
</reference>
<feature type="region of interest" description="Disordered" evidence="13">
    <location>
        <begin position="62"/>
        <end position="88"/>
    </location>
</feature>
<feature type="compositionally biased region" description="Basic and acidic residues" evidence="13">
    <location>
        <begin position="252"/>
        <end position="272"/>
    </location>
</feature>
<feature type="region of interest" description="Disordered" evidence="13">
    <location>
        <begin position="475"/>
        <end position="590"/>
    </location>
</feature>
<dbReference type="PROSITE" id="PS51194">
    <property type="entry name" value="HELICASE_CTER"/>
    <property type="match status" value="1"/>
</dbReference>
<evidence type="ECO:0000256" key="9">
    <source>
        <dbReference type="ARBA" id="ARBA00022840"/>
    </source>
</evidence>
<evidence type="ECO:0000256" key="12">
    <source>
        <dbReference type="PROSITE-ProRule" id="PRU00146"/>
    </source>
</evidence>
<feature type="compositionally biased region" description="Basic and acidic residues" evidence="13">
    <location>
        <begin position="324"/>
        <end position="339"/>
    </location>
</feature>
<feature type="compositionally biased region" description="Basic residues" evidence="13">
    <location>
        <begin position="349"/>
        <end position="359"/>
    </location>
</feature>
<dbReference type="SUPFAM" id="SSF57903">
    <property type="entry name" value="FYVE/PHD zinc finger"/>
    <property type="match status" value="1"/>
</dbReference>
<dbReference type="Proteomes" id="UP000316621">
    <property type="component" value="Chromosome 1"/>
</dbReference>
<evidence type="ECO:0000256" key="5">
    <source>
        <dbReference type="ARBA" id="ARBA00022741"/>
    </source>
</evidence>
<dbReference type="InterPro" id="IPR009057">
    <property type="entry name" value="Homeodomain-like_sf"/>
</dbReference>
<comment type="similarity">
    <text evidence="2">Belongs to the SNF2/RAD54 helicase family. ISWI subfamily.</text>
</comment>
<dbReference type="InterPro" id="IPR014001">
    <property type="entry name" value="Helicase_ATP-bd"/>
</dbReference>
<dbReference type="GO" id="GO:0042393">
    <property type="term" value="F:histone binding"/>
    <property type="evidence" value="ECO:0007669"/>
    <property type="project" value="TreeGrafter"/>
</dbReference>
<dbReference type="Gene3D" id="3.40.50.300">
    <property type="entry name" value="P-loop containing nucleotide triphosphate hydrolases"/>
    <property type="match status" value="1"/>
</dbReference>
<feature type="compositionally biased region" description="Basic residues" evidence="13">
    <location>
        <begin position="2402"/>
        <end position="2414"/>
    </location>
</feature>
<feature type="region of interest" description="Disordered" evidence="13">
    <location>
        <begin position="227"/>
        <end position="436"/>
    </location>
</feature>
<evidence type="ECO:0000256" key="8">
    <source>
        <dbReference type="ARBA" id="ARBA00022833"/>
    </source>
</evidence>
<feature type="domain" description="PHD-type" evidence="15">
    <location>
        <begin position="153"/>
        <end position="200"/>
    </location>
</feature>
<feature type="compositionally biased region" description="Low complexity" evidence="13">
    <location>
        <begin position="238"/>
        <end position="251"/>
    </location>
</feature>
<dbReference type="InterPro" id="IPR019787">
    <property type="entry name" value="Znf_PHD-finger"/>
</dbReference>
<dbReference type="CDD" id="cd15532">
    <property type="entry name" value="PHD2_CHD_II"/>
    <property type="match status" value="1"/>
</dbReference>
<dbReference type="GO" id="GO:0016887">
    <property type="term" value="F:ATP hydrolysis activity"/>
    <property type="evidence" value="ECO:0007669"/>
    <property type="project" value="TreeGrafter"/>
</dbReference>
<feature type="compositionally biased region" description="Acidic residues" evidence="13">
    <location>
        <begin position="1761"/>
        <end position="1773"/>
    </location>
</feature>
<dbReference type="PANTHER" id="PTHR45623:SF28">
    <property type="entry name" value="PROTEIN CHROMATIN REMODELING 4"/>
    <property type="match status" value="1"/>
</dbReference>
<comment type="subcellular location">
    <subcellularLocation>
        <location evidence="1">Nucleus</location>
    </subcellularLocation>
</comment>
<evidence type="ECO:0000259" key="14">
    <source>
        <dbReference type="PROSITE" id="PS50013"/>
    </source>
</evidence>
<evidence type="ECO:0000259" key="15">
    <source>
        <dbReference type="PROSITE" id="PS50016"/>
    </source>
</evidence>
<dbReference type="PROSITE" id="PS50016">
    <property type="entry name" value="ZF_PHD_2"/>
    <property type="match status" value="1"/>
</dbReference>
<evidence type="ECO:0000313" key="20">
    <source>
        <dbReference type="Proteomes" id="UP000316621"/>
    </source>
</evidence>
<dbReference type="Pfam" id="PF06465">
    <property type="entry name" value="DUF1087"/>
    <property type="match status" value="1"/>
</dbReference>
<dbReference type="InterPro" id="IPR013083">
    <property type="entry name" value="Znf_RING/FYVE/PHD"/>
</dbReference>
<evidence type="ECO:0000256" key="7">
    <source>
        <dbReference type="ARBA" id="ARBA00022801"/>
    </source>
</evidence>
<dbReference type="SMART" id="SM00298">
    <property type="entry name" value="CHROMO"/>
    <property type="match status" value="2"/>
</dbReference>
<feature type="compositionally biased region" description="Low complexity" evidence="13">
    <location>
        <begin position="2844"/>
        <end position="2856"/>
    </location>
</feature>
<feature type="domain" description="Helicase C-terminal" evidence="18">
    <location>
        <begin position="1350"/>
        <end position="1510"/>
    </location>
</feature>
<dbReference type="SMART" id="SM00249">
    <property type="entry name" value="PHD"/>
    <property type="match status" value="1"/>
</dbReference>
<feature type="region of interest" description="Disordered" evidence="13">
    <location>
        <begin position="1"/>
        <end position="21"/>
    </location>
</feature>
<dbReference type="InterPro" id="IPR001005">
    <property type="entry name" value="SANT/Myb"/>
</dbReference>
<dbReference type="SUPFAM" id="SSF52540">
    <property type="entry name" value="P-loop containing nucleoside triphosphate hydrolases"/>
    <property type="match status" value="2"/>
</dbReference>
<keyword evidence="5" id="KW-0547">Nucleotide-binding</keyword>
<feature type="region of interest" description="Disordered" evidence="13">
    <location>
        <begin position="2386"/>
        <end position="2414"/>
    </location>
</feature>
<dbReference type="InterPro" id="IPR001965">
    <property type="entry name" value="Znf_PHD"/>
</dbReference>
<keyword evidence="3" id="KW-0479">Metal-binding</keyword>
<dbReference type="Pfam" id="PF00176">
    <property type="entry name" value="SNF2-rel_dom"/>
    <property type="match status" value="1"/>
</dbReference>
<dbReference type="GO" id="GO:0003682">
    <property type="term" value="F:chromatin binding"/>
    <property type="evidence" value="ECO:0007669"/>
    <property type="project" value="TreeGrafter"/>
</dbReference>